<dbReference type="PANTHER" id="PTHR30349">
    <property type="entry name" value="PHAGE INTEGRASE-RELATED"/>
    <property type="match status" value="1"/>
</dbReference>
<dbReference type="PROSITE" id="PS51900">
    <property type="entry name" value="CB"/>
    <property type="match status" value="1"/>
</dbReference>
<evidence type="ECO:0000256" key="1">
    <source>
        <dbReference type="ARBA" id="ARBA00022908"/>
    </source>
</evidence>
<sequence length="303" mass="34167">MNKAPLQQAAADYIEQLHTERRLARNTIASYQRDLQDAIRYLQDEHTDWQEVDQTAILAFLDQLKKQGVAQETINRHIVSLRQLYKFLRQTGQVDSNPLAQLTTAAAPAKPTPVLSAAQAASLLSIPNVKNRTGLRDRAIFELLYATGMRVNELLSLKMADVDLNAQLVMPHDRAGRRRVVPISDTCSNWLKRYVSEARLELMRDDTDVFFLNNRGRALTRQAIWQKLRSAGSQAGIDLDVTPDVLRATFAHEMLANGADLRAVRVMLGHQSLSTTERYAPTADVHLAAQYRQYHPRSADKEG</sequence>
<dbReference type="InterPro" id="IPR002104">
    <property type="entry name" value="Integrase_catalytic"/>
</dbReference>
<dbReference type="Gene3D" id="1.10.443.10">
    <property type="entry name" value="Intergrase catalytic core"/>
    <property type="match status" value="1"/>
</dbReference>
<evidence type="ECO:0000256" key="3">
    <source>
        <dbReference type="ARBA" id="ARBA00023172"/>
    </source>
</evidence>
<dbReference type="SUPFAM" id="SSF56349">
    <property type="entry name" value="DNA breaking-rejoining enzymes"/>
    <property type="match status" value="1"/>
</dbReference>
<reference evidence="7 8" key="1">
    <citation type="journal article" date="2015" name="Genome Announc.">
        <title>Expanding the biotechnology potential of lactobacilli through comparative genomics of 213 strains and associated genera.</title>
        <authorList>
            <person name="Sun Z."/>
            <person name="Harris H.M."/>
            <person name="McCann A."/>
            <person name="Guo C."/>
            <person name="Argimon S."/>
            <person name="Zhang W."/>
            <person name="Yang X."/>
            <person name="Jeffery I.B."/>
            <person name="Cooney J.C."/>
            <person name="Kagawa T.F."/>
            <person name="Liu W."/>
            <person name="Song Y."/>
            <person name="Salvetti E."/>
            <person name="Wrobel A."/>
            <person name="Rasinkangas P."/>
            <person name="Parkhill J."/>
            <person name="Rea M.C."/>
            <person name="O'Sullivan O."/>
            <person name="Ritari J."/>
            <person name="Douillard F.P."/>
            <person name="Paul Ross R."/>
            <person name="Yang R."/>
            <person name="Briner A.E."/>
            <person name="Felis G.E."/>
            <person name="de Vos W.M."/>
            <person name="Barrangou R."/>
            <person name="Klaenhammer T.R."/>
            <person name="Caufield P.W."/>
            <person name="Cui Y."/>
            <person name="Zhang H."/>
            <person name="O'Toole P.W."/>
        </authorList>
    </citation>
    <scope>NUCLEOTIDE SEQUENCE [LARGE SCALE GENOMIC DNA]</scope>
    <source>
        <strain evidence="7 8">DSM 13345</strain>
    </source>
</reference>
<comment type="caution">
    <text evidence="7">The sequence shown here is derived from an EMBL/GenBank/DDBJ whole genome shotgun (WGS) entry which is preliminary data.</text>
</comment>
<evidence type="ECO:0000313" key="7">
    <source>
        <dbReference type="EMBL" id="KRL26656.1"/>
    </source>
</evidence>
<dbReference type="Pfam" id="PF00589">
    <property type="entry name" value="Phage_integrase"/>
    <property type="match status" value="1"/>
</dbReference>
<gene>
    <name evidence="7" type="ORF">FC47_GL001322</name>
</gene>
<dbReference type="InterPro" id="IPR004107">
    <property type="entry name" value="Integrase_SAM-like_N"/>
</dbReference>
<dbReference type="Pfam" id="PF02899">
    <property type="entry name" value="Phage_int_SAM_1"/>
    <property type="match status" value="1"/>
</dbReference>
<keyword evidence="3" id="KW-0233">DNA recombination</keyword>
<dbReference type="AlphaFoldDB" id="A0A0R1P279"/>
<proteinExistence type="predicted"/>
<dbReference type="RefSeq" id="WP_056967726.1">
    <property type="nucleotide sequence ID" value="NZ_AZEQ01000003.1"/>
</dbReference>
<evidence type="ECO:0000313" key="8">
    <source>
        <dbReference type="Proteomes" id="UP000050901"/>
    </source>
</evidence>
<dbReference type="InterPro" id="IPR011010">
    <property type="entry name" value="DNA_brk_join_enz"/>
</dbReference>
<evidence type="ECO:0000256" key="4">
    <source>
        <dbReference type="PROSITE-ProRule" id="PRU01248"/>
    </source>
</evidence>
<keyword evidence="1" id="KW-0229">DNA integration</keyword>
<evidence type="ECO:0000259" key="6">
    <source>
        <dbReference type="PROSITE" id="PS51900"/>
    </source>
</evidence>
<feature type="domain" description="Tyr recombinase" evidence="5">
    <location>
        <begin position="110"/>
        <end position="292"/>
    </location>
</feature>
<dbReference type="PATRIC" id="fig|1423771.3.peg.1333"/>
<dbReference type="InterPro" id="IPR044068">
    <property type="entry name" value="CB"/>
</dbReference>
<dbReference type="GO" id="GO:0003677">
    <property type="term" value="F:DNA binding"/>
    <property type="evidence" value="ECO:0007669"/>
    <property type="project" value="UniProtKB-UniRule"/>
</dbReference>
<dbReference type="GO" id="GO:0006310">
    <property type="term" value="P:DNA recombination"/>
    <property type="evidence" value="ECO:0007669"/>
    <property type="project" value="UniProtKB-KW"/>
</dbReference>
<organism evidence="7 8">
    <name type="scientific">Limosilactobacillus mucosae DSM 13345</name>
    <dbReference type="NCBI Taxonomy" id="1423771"/>
    <lineage>
        <taxon>Bacteria</taxon>
        <taxon>Bacillati</taxon>
        <taxon>Bacillota</taxon>
        <taxon>Bacilli</taxon>
        <taxon>Lactobacillales</taxon>
        <taxon>Lactobacillaceae</taxon>
        <taxon>Limosilactobacillus</taxon>
    </lineage>
</organism>
<dbReference type="InterPro" id="IPR013762">
    <property type="entry name" value="Integrase-like_cat_sf"/>
</dbReference>
<dbReference type="Proteomes" id="UP000050901">
    <property type="component" value="Unassembled WGS sequence"/>
</dbReference>
<dbReference type="InterPro" id="IPR050090">
    <property type="entry name" value="Tyrosine_recombinase_XerCD"/>
</dbReference>
<dbReference type="PROSITE" id="PS51898">
    <property type="entry name" value="TYR_RECOMBINASE"/>
    <property type="match status" value="1"/>
</dbReference>
<dbReference type="PANTHER" id="PTHR30349:SF81">
    <property type="entry name" value="TYROSINE RECOMBINASE XERC"/>
    <property type="match status" value="1"/>
</dbReference>
<feature type="domain" description="Core-binding (CB)" evidence="6">
    <location>
        <begin position="4"/>
        <end position="89"/>
    </location>
</feature>
<name>A0A0R1P279_LIMMU</name>
<dbReference type="EMBL" id="AZEQ01000003">
    <property type="protein sequence ID" value="KRL26656.1"/>
    <property type="molecule type" value="Genomic_DNA"/>
</dbReference>
<keyword evidence="2 4" id="KW-0238">DNA-binding</keyword>
<protein>
    <submittedName>
        <fullName evidence="7">Tyrosine recombinase XerD</fullName>
    </submittedName>
</protein>
<dbReference type="InterPro" id="IPR010998">
    <property type="entry name" value="Integrase_recombinase_N"/>
</dbReference>
<dbReference type="GO" id="GO:0015074">
    <property type="term" value="P:DNA integration"/>
    <property type="evidence" value="ECO:0007669"/>
    <property type="project" value="UniProtKB-KW"/>
</dbReference>
<evidence type="ECO:0000259" key="5">
    <source>
        <dbReference type="PROSITE" id="PS51898"/>
    </source>
</evidence>
<dbReference type="Gene3D" id="1.10.150.130">
    <property type="match status" value="1"/>
</dbReference>
<evidence type="ECO:0000256" key="2">
    <source>
        <dbReference type="ARBA" id="ARBA00023125"/>
    </source>
</evidence>
<accession>A0A0R1P279</accession>